<dbReference type="InterPro" id="IPR006143">
    <property type="entry name" value="RND_pump_MFP"/>
</dbReference>
<dbReference type="GO" id="GO:0046677">
    <property type="term" value="P:response to antibiotic"/>
    <property type="evidence" value="ECO:0007669"/>
    <property type="project" value="TreeGrafter"/>
</dbReference>
<dbReference type="InterPro" id="IPR058624">
    <property type="entry name" value="MdtA-like_HH"/>
</dbReference>
<evidence type="ECO:0000256" key="2">
    <source>
        <dbReference type="ARBA" id="ARBA00009477"/>
    </source>
</evidence>
<dbReference type="InterPro" id="IPR058625">
    <property type="entry name" value="MdtA-like_BSH"/>
</dbReference>
<gene>
    <name evidence="7" type="ORF">RISK_002308</name>
</gene>
<evidence type="ECO:0000259" key="6">
    <source>
        <dbReference type="Pfam" id="PF25967"/>
    </source>
</evidence>
<evidence type="ECO:0000256" key="1">
    <source>
        <dbReference type="ARBA" id="ARBA00004196"/>
    </source>
</evidence>
<dbReference type="NCBIfam" id="TIGR01730">
    <property type="entry name" value="RND_mfp"/>
    <property type="match status" value="1"/>
</dbReference>
<dbReference type="Proteomes" id="UP000036367">
    <property type="component" value="Unassembled WGS sequence"/>
</dbReference>
<dbReference type="Pfam" id="PF25967">
    <property type="entry name" value="RND-MFP_C"/>
    <property type="match status" value="1"/>
</dbReference>
<protein>
    <submittedName>
        <fullName evidence="7">Co/Zn/Cd efflux system membrane fusion protein</fullName>
    </submittedName>
</protein>
<dbReference type="Pfam" id="PF25876">
    <property type="entry name" value="HH_MFP_RND"/>
    <property type="match status" value="1"/>
</dbReference>
<dbReference type="Pfam" id="PF25917">
    <property type="entry name" value="BSH_RND"/>
    <property type="match status" value="1"/>
</dbReference>
<dbReference type="Pfam" id="PF25944">
    <property type="entry name" value="Beta-barrel_RND"/>
    <property type="match status" value="1"/>
</dbReference>
<dbReference type="PANTHER" id="PTHR30158:SF10">
    <property type="entry name" value="CATION EFFLUX PUMP"/>
    <property type="match status" value="1"/>
</dbReference>
<comment type="caution">
    <text evidence="7">The sequence shown here is derived from an EMBL/GenBank/DDBJ whole genome shotgun (WGS) entry which is preliminary data.</text>
</comment>
<comment type="similarity">
    <text evidence="2">Belongs to the membrane fusion protein (MFP) (TC 8.A.1) family.</text>
</comment>
<evidence type="ECO:0000259" key="5">
    <source>
        <dbReference type="Pfam" id="PF25944"/>
    </source>
</evidence>
<name>A0A0J1BGN1_RHOIS</name>
<accession>A0A0J1BGN1</accession>
<dbReference type="InterPro" id="IPR058626">
    <property type="entry name" value="MdtA-like_b-barrel"/>
</dbReference>
<dbReference type="PANTHER" id="PTHR30158">
    <property type="entry name" value="ACRA/E-RELATED COMPONENT OF DRUG EFFLUX TRANSPORTER"/>
    <property type="match status" value="1"/>
</dbReference>
<feature type="domain" description="Multidrug resistance protein MdtA-like barrel-sandwich hybrid" evidence="4">
    <location>
        <begin position="54"/>
        <end position="194"/>
    </location>
</feature>
<dbReference type="Gene3D" id="2.40.50.100">
    <property type="match status" value="1"/>
</dbReference>
<sequence length="378" mass="41122">MCIGLLLVFAAGCSKAKPAEDASARPTQKVSVAVAVQNDVTDYVELVGRLAADEKVVIQSRVSGFLLKTHFTDGQRVKAGDLLFTIEPDEYQAIYEQAQAQISVAETQLELARKKFARSQKLLTNDAISREEFDEDQAAVAEAAASVIAKQADSARVKLDVDYTKIISPISGRVDRALLDDGNFVTGGLVGGTVLTTVLKDRPIKAIANINEGVRLTFMRRRRELGGEEFQEADKLQELNIPCFLQLQDETDFPHEGKLEYAESQVNEQTGTSQIRAVFDNASGLLTTGMFVRLKVPVSDAHPAVLVPDTAIGTDQATKFVYVVDDQNEVQHRTVEVGDRKGKLRVILSGVKPSESVVVAGIQLIQPGMKVDPVSQTP</sequence>
<dbReference type="GO" id="GO:0022857">
    <property type="term" value="F:transmembrane transporter activity"/>
    <property type="evidence" value="ECO:0007669"/>
    <property type="project" value="InterPro"/>
</dbReference>
<dbReference type="Gene3D" id="2.40.30.170">
    <property type="match status" value="1"/>
</dbReference>
<dbReference type="Gene3D" id="1.10.287.470">
    <property type="entry name" value="Helix hairpin bin"/>
    <property type="match status" value="1"/>
</dbReference>
<dbReference type="PATRIC" id="fig|595434.4.peg.2201"/>
<comment type="subcellular location">
    <subcellularLocation>
        <location evidence="1">Cell envelope</location>
    </subcellularLocation>
</comment>
<evidence type="ECO:0000259" key="4">
    <source>
        <dbReference type="Pfam" id="PF25917"/>
    </source>
</evidence>
<dbReference type="Gene3D" id="2.40.420.20">
    <property type="match status" value="1"/>
</dbReference>
<dbReference type="EMBL" id="LECT01000017">
    <property type="protein sequence ID" value="KLU05676.1"/>
    <property type="molecule type" value="Genomic_DNA"/>
</dbReference>
<dbReference type="GO" id="GO:0005886">
    <property type="term" value="C:plasma membrane"/>
    <property type="evidence" value="ECO:0007669"/>
    <property type="project" value="TreeGrafter"/>
</dbReference>
<reference evidence="7" key="1">
    <citation type="submission" date="2015-05" db="EMBL/GenBank/DDBJ databases">
        <title>Permanent draft genome of Rhodopirellula islandicus K833.</title>
        <authorList>
            <person name="Kizina J."/>
            <person name="Richter M."/>
            <person name="Glockner F.O."/>
            <person name="Harder J."/>
        </authorList>
    </citation>
    <scope>NUCLEOTIDE SEQUENCE [LARGE SCALE GENOMIC DNA]</scope>
    <source>
        <strain evidence="7">K833</strain>
    </source>
</reference>
<dbReference type="SUPFAM" id="SSF111369">
    <property type="entry name" value="HlyD-like secretion proteins"/>
    <property type="match status" value="1"/>
</dbReference>
<dbReference type="AlphaFoldDB" id="A0A0J1BGN1"/>
<proteinExistence type="inferred from homology"/>
<dbReference type="InterPro" id="IPR058627">
    <property type="entry name" value="MdtA-like_C"/>
</dbReference>
<feature type="domain" description="Multidrug resistance protein MdtA-like alpha-helical hairpin" evidence="3">
    <location>
        <begin position="95"/>
        <end position="164"/>
    </location>
</feature>
<dbReference type="STRING" id="595434.RISK_002308"/>
<feature type="domain" description="Multidrug resistance protein MdtA-like beta-barrel" evidence="5">
    <location>
        <begin position="245"/>
        <end position="298"/>
    </location>
</feature>
<evidence type="ECO:0000313" key="8">
    <source>
        <dbReference type="Proteomes" id="UP000036367"/>
    </source>
</evidence>
<evidence type="ECO:0000313" key="7">
    <source>
        <dbReference type="EMBL" id="KLU05676.1"/>
    </source>
</evidence>
<evidence type="ECO:0000259" key="3">
    <source>
        <dbReference type="Pfam" id="PF25876"/>
    </source>
</evidence>
<feature type="domain" description="Multidrug resistance protein MdtA-like C-terminal permuted SH3" evidence="6">
    <location>
        <begin position="304"/>
        <end position="363"/>
    </location>
</feature>
<organism evidence="7 8">
    <name type="scientific">Rhodopirellula islandica</name>
    <dbReference type="NCBI Taxonomy" id="595434"/>
    <lineage>
        <taxon>Bacteria</taxon>
        <taxon>Pseudomonadati</taxon>
        <taxon>Planctomycetota</taxon>
        <taxon>Planctomycetia</taxon>
        <taxon>Pirellulales</taxon>
        <taxon>Pirellulaceae</taxon>
        <taxon>Rhodopirellula</taxon>
    </lineage>
</organism>
<keyword evidence="8" id="KW-1185">Reference proteome</keyword>